<sequence length="44" mass="5057">MDAHLDALLAAFVRFKESEPIDLVASLRDYLSPVRYRRHGTRGL</sequence>
<accession>A0AAU7C959</accession>
<dbReference type="AlphaFoldDB" id="A0AAU7C959"/>
<gene>
    <name evidence="1" type="ORF">V5E97_25315</name>
</gene>
<name>A0AAU7C959_9BACT</name>
<organism evidence="1">
    <name type="scientific">Singulisphaera sp. Ch08</name>
    <dbReference type="NCBI Taxonomy" id="3120278"/>
    <lineage>
        <taxon>Bacteria</taxon>
        <taxon>Pseudomonadati</taxon>
        <taxon>Planctomycetota</taxon>
        <taxon>Planctomycetia</taxon>
        <taxon>Isosphaerales</taxon>
        <taxon>Isosphaeraceae</taxon>
        <taxon>Singulisphaera</taxon>
    </lineage>
</organism>
<evidence type="ECO:0000313" key="1">
    <source>
        <dbReference type="EMBL" id="XBH01655.1"/>
    </source>
</evidence>
<reference evidence="1" key="1">
    <citation type="submission" date="2024-05" db="EMBL/GenBank/DDBJ databases">
        <title>Planctomycetes of the genus Singulisphaera possess chitinolytic capabilities.</title>
        <authorList>
            <person name="Ivanova A."/>
        </authorList>
    </citation>
    <scope>NUCLEOTIDE SEQUENCE</scope>
    <source>
        <strain evidence="1">Ch08T</strain>
    </source>
</reference>
<dbReference type="EMBL" id="CP155447">
    <property type="protein sequence ID" value="XBH01655.1"/>
    <property type="molecule type" value="Genomic_DNA"/>
</dbReference>
<dbReference type="RefSeq" id="WP_406694399.1">
    <property type="nucleotide sequence ID" value="NZ_CP155447.1"/>
</dbReference>
<protein>
    <submittedName>
        <fullName evidence="1">Uncharacterized protein</fullName>
    </submittedName>
</protein>
<proteinExistence type="predicted"/>